<dbReference type="PANTHER" id="PTHR12794">
    <property type="entry name" value="GEMIN2"/>
    <property type="match status" value="1"/>
</dbReference>
<keyword evidence="4" id="KW-0508">mRNA splicing</keyword>
<dbReference type="PANTHER" id="PTHR12794:SF0">
    <property type="entry name" value="GEM-ASSOCIATED PROTEIN 2"/>
    <property type="match status" value="1"/>
</dbReference>
<dbReference type="GO" id="GO:0000387">
    <property type="term" value="P:spliceosomal snRNP assembly"/>
    <property type="evidence" value="ECO:0007669"/>
    <property type="project" value="InterPro"/>
</dbReference>
<keyword evidence="8" id="KW-1185">Reference proteome</keyword>
<dbReference type="STRING" id="65357.A0A024GGT4"/>
<dbReference type="OrthoDB" id="428895at2759"/>
<evidence type="ECO:0000256" key="1">
    <source>
        <dbReference type="ARBA" id="ARBA00004496"/>
    </source>
</evidence>
<evidence type="ECO:0000256" key="4">
    <source>
        <dbReference type="ARBA" id="ARBA00023187"/>
    </source>
</evidence>
<dbReference type="Pfam" id="PF04938">
    <property type="entry name" value="SIP1"/>
    <property type="match status" value="1"/>
</dbReference>
<evidence type="ECO:0000256" key="6">
    <source>
        <dbReference type="ARBA" id="ARBA00047179"/>
    </source>
</evidence>
<name>A0A024GGT4_9STRA</name>
<evidence type="ECO:0000256" key="5">
    <source>
        <dbReference type="ARBA" id="ARBA00025758"/>
    </source>
</evidence>
<dbReference type="GO" id="GO:0000245">
    <property type="term" value="P:spliceosomal complex assembly"/>
    <property type="evidence" value="ECO:0007669"/>
    <property type="project" value="InterPro"/>
</dbReference>
<proteinExistence type="inferred from homology"/>
<reference evidence="7 8" key="1">
    <citation type="submission" date="2012-05" db="EMBL/GenBank/DDBJ databases">
        <title>Recombination and specialization in a pathogen metapopulation.</title>
        <authorList>
            <person name="Gardiner A."/>
            <person name="Kemen E."/>
            <person name="Schultz-Larsen T."/>
            <person name="MacLean D."/>
            <person name="Van Oosterhout C."/>
            <person name="Jones J.D.G."/>
        </authorList>
    </citation>
    <scope>NUCLEOTIDE SEQUENCE [LARGE SCALE GENOMIC DNA]</scope>
    <source>
        <strain evidence="7 8">Ac Nc2</strain>
    </source>
</reference>
<keyword evidence="3" id="KW-0507">mRNA processing</keyword>
<dbReference type="Gene3D" id="1.20.58.1070">
    <property type="match status" value="1"/>
</dbReference>
<dbReference type="Proteomes" id="UP000053237">
    <property type="component" value="Unassembled WGS sequence"/>
</dbReference>
<comment type="subcellular location">
    <subcellularLocation>
        <location evidence="1">Cytoplasm</location>
    </subcellularLocation>
</comment>
<comment type="caution">
    <text evidence="7">The sequence shown here is derived from an EMBL/GenBank/DDBJ whole genome shotgun (WGS) entry which is preliminary data.</text>
</comment>
<protein>
    <recommendedName>
        <fullName evidence="6">Gem-associated protein 2</fullName>
    </recommendedName>
</protein>
<evidence type="ECO:0000313" key="7">
    <source>
        <dbReference type="EMBL" id="CCI46102.1"/>
    </source>
</evidence>
<comment type="similarity">
    <text evidence="5">Belongs to the gemin-2 family.</text>
</comment>
<evidence type="ECO:0000256" key="3">
    <source>
        <dbReference type="ARBA" id="ARBA00022664"/>
    </source>
</evidence>
<dbReference type="PIRSF" id="PIRSF038038">
    <property type="entry name" value="SMN_Gemin2"/>
    <property type="match status" value="1"/>
</dbReference>
<dbReference type="InterPro" id="IPR035426">
    <property type="entry name" value="Gemin2/Brr1"/>
</dbReference>
<dbReference type="GO" id="GO:0032797">
    <property type="term" value="C:SMN complex"/>
    <property type="evidence" value="ECO:0007669"/>
    <property type="project" value="TreeGrafter"/>
</dbReference>
<dbReference type="InterPro" id="IPR017364">
    <property type="entry name" value="GEMIN2"/>
</dbReference>
<dbReference type="EMBL" id="CAIX01000117">
    <property type="protein sequence ID" value="CCI46102.1"/>
    <property type="molecule type" value="Genomic_DNA"/>
</dbReference>
<gene>
    <name evidence="7" type="ORF">BN9_070310</name>
</gene>
<dbReference type="InParanoid" id="A0A024GGT4"/>
<keyword evidence="2" id="KW-0963">Cytoplasm</keyword>
<organism evidence="7 8">
    <name type="scientific">Albugo candida</name>
    <dbReference type="NCBI Taxonomy" id="65357"/>
    <lineage>
        <taxon>Eukaryota</taxon>
        <taxon>Sar</taxon>
        <taxon>Stramenopiles</taxon>
        <taxon>Oomycota</taxon>
        <taxon>Peronosporomycetes</taxon>
        <taxon>Albuginales</taxon>
        <taxon>Albuginaceae</taxon>
        <taxon>Albugo</taxon>
    </lineage>
</organism>
<evidence type="ECO:0000256" key="2">
    <source>
        <dbReference type="ARBA" id="ARBA00022490"/>
    </source>
</evidence>
<evidence type="ECO:0000313" key="8">
    <source>
        <dbReference type="Proteomes" id="UP000053237"/>
    </source>
</evidence>
<sequence>MNAVLPIDEDGIDKVYFLQRMKDKLPPADVQEYLWRVRHEVEEIPQVVVSDVNPRDYDKRQTIRVPVLKDCSIVSDPAHLPSEEWKSFVLAEFAELRQLIRRWQAIRSEESSIEEHAQVPRQSDEAGWMRFFYGRDLDTDTEVKDAPMEIDAECSTDRTEHTGSPPYLRLALQFDQILTRKLLMYQVEWLETIQLTKEHAVWIFALLARLDRPTSADVSAIIRQLLRRCWNLRNEMTGQNDTYLKCINILICITGEYFGQYHDIEDKVFAQ</sequence>
<dbReference type="GO" id="GO:0005681">
    <property type="term" value="C:spliceosomal complex"/>
    <property type="evidence" value="ECO:0007669"/>
    <property type="project" value="InterPro"/>
</dbReference>
<accession>A0A024GGT4</accession>
<dbReference type="AlphaFoldDB" id="A0A024GGT4"/>